<accession>A0A1A9HZL0</accession>
<keyword evidence="3" id="KW-1185">Reference proteome</keyword>
<name>A0A1A9HZL0_9BACT</name>
<dbReference type="RefSeq" id="WP_067751316.1">
    <property type="nucleotide sequence ID" value="NZ_CP015772.1"/>
</dbReference>
<feature type="transmembrane region" description="Helical" evidence="1">
    <location>
        <begin position="6"/>
        <end position="26"/>
    </location>
</feature>
<keyword evidence="1" id="KW-0472">Membrane</keyword>
<keyword evidence="1" id="KW-0812">Transmembrane</keyword>
<protein>
    <submittedName>
        <fullName evidence="2">Uncharacterized protein</fullName>
    </submittedName>
</protein>
<sequence>MWLFNTVLILHFLSFLIFAATLMAVYPKKERRLYRYAIFLGIAILITGLSMVMLHYPAVQYNKIVPKLVIFVIISILCGIYSKKALPAGVYFTMLGLLVLASLIGVARF</sequence>
<dbReference type="KEGG" id="nia:A8C56_01950"/>
<feature type="transmembrane region" description="Helical" evidence="1">
    <location>
        <begin position="33"/>
        <end position="58"/>
    </location>
</feature>
<evidence type="ECO:0000256" key="1">
    <source>
        <dbReference type="SAM" id="Phobius"/>
    </source>
</evidence>
<gene>
    <name evidence="2" type="ORF">A8C56_01950</name>
</gene>
<organism evidence="2 3">
    <name type="scientific">Niabella ginsenosidivorans</name>
    <dbReference type="NCBI Taxonomy" id="1176587"/>
    <lineage>
        <taxon>Bacteria</taxon>
        <taxon>Pseudomonadati</taxon>
        <taxon>Bacteroidota</taxon>
        <taxon>Chitinophagia</taxon>
        <taxon>Chitinophagales</taxon>
        <taxon>Chitinophagaceae</taxon>
        <taxon>Niabella</taxon>
    </lineage>
</organism>
<evidence type="ECO:0000313" key="3">
    <source>
        <dbReference type="Proteomes" id="UP000077667"/>
    </source>
</evidence>
<evidence type="ECO:0000313" key="2">
    <source>
        <dbReference type="EMBL" id="ANH79900.1"/>
    </source>
</evidence>
<proteinExistence type="predicted"/>
<dbReference type="AlphaFoldDB" id="A0A1A9HZL0"/>
<keyword evidence="1" id="KW-1133">Transmembrane helix</keyword>
<dbReference type="STRING" id="1176587.A8C56_01950"/>
<dbReference type="Proteomes" id="UP000077667">
    <property type="component" value="Chromosome"/>
</dbReference>
<feature type="transmembrane region" description="Helical" evidence="1">
    <location>
        <begin position="64"/>
        <end position="81"/>
    </location>
</feature>
<reference evidence="2 3" key="1">
    <citation type="submission" date="2016-05" db="EMBL/GenBank/DDBJ databases">
        <title>Niabella ginsenosidivorans BS26 whole genome sequencing.</title>
        <authorList>
            <person name="Im W.T."/>
            <person name="Siddiqi M.Z."/>
        </authorList>
    </citation>
    <scope>NUCLEOTIDE SEQUENCE [LARGE SCALE GENOMIC DNA]</scope>
    <source>
        <strain evidence="2 3">BS26</strain>
    </source>
</reference>
<dbReference type="OrthoDB" id="678120at2"/>
<feature type="transmembrane region" description="Helical" evidence="1">
    <location>
        <begin position="88"/>
        <end position="107"/>
    </location>
</feature>
<dbReference type="EMBL" id="CP015772">
    <property type="protein sequence ID" value="ANH79900.1"/>
    <property type="molecule type" value="Genomic_DNA"/>
</dbReference>